<reference evidence="1" key="1">
    <citation type="submission" date="2020-05" db="EMBL/GenBank/DDBJ databases">
        <authorList>
            <person name="Chiriac C."/>
            <person name="Salcher M."/>
            <person name="Ghai R."/>
            <person name="Kavagutti S V."/>
        </authorList>
    </citation>
    <scope>NUCLEOTIDE SEQUENCE</scope>
</reference>
<protein>
    <submittedName>
        <fullName evidence="1">Uncharacterized protein</fullName>
    </submittedName>
</protein>
<accession>A0A6J5QD92</accession>
<proteinExistence type="predicted"/>
<organism evidence="1">
    <name type="scientific">uncultured Caudovirales phage</name>
    <dbReference type="NCBI Taxonomy" id="2100421"/>
    <lineage>
        <taxon>Viruses</taxon>
        <taxon>Duplodnaviria</taxon>
        <taxon>Heunggongvirae</taxon>
        <taxon>Uroviricota</taxon>
        <taxon>Caudoviricetes</taxon>
        <taxon>Peduoviridae</taxon>
        <taxon>Maltschvirus</taxon>
        <taxon>Maltschvirus maltsch</taxon>
    </lineage>
</organism>
<evidence type="ECO:0000313" key="1">
    <source>
        <dbReference type="EMBL" id="CAB4181482.1"/>
    </source>
</evidence>
<dbReference type="EMBL" id="LR797022">
    <property type="protein sequence ID" value="CAB4181482.1"/>
    <property type="molecule type" value="Genomic_DNA"/>
</dbReference>
<gene>
    <name evidence="1" type="ORF">UFOVP1071_37</name>
</gene>
<name>A0A6J5QD92_9CAUD</name>
<sequence>MNDIELRWLKTGDLLQPLKLQYRIKTGESFRDWSEWMDVPTIEGES</sequence>